<dbReference type="Gene3D" id="2.40.10.10">
    <property type="entry name" value="Trypsin-like serine proteases"/>
    <property type="match status" value="2"/>
</dbReference>
<dbReference type="CDD" id="cd00190">
    <property type="entry name" value="Tryp_SPc"/>
    <property type="match status" value="1"/>
</dbReference>
<keyword evidence="4 9" id="KW-0720">Serine protease</keyword>
<evidence type="ECO:0000259" key="11">
    <source>
        <dbReference type="PROSITE" id="PS50240"/>
    </source>
</evidence>
<evidence type="ECO:0000256" key="2">
    <source>
        <dbReference type="ARBA" id="ARBA00022670"/>
    </source>
</evidence>
<comment type="catalytic activity">
    <reaction evidence="7">
        <text>Preferential cleavage: Arg-|-Xaa, Lys-|-Xaa.</text>
        <dbReference type="EC" id="3.4.21.4"/>
    </reaction>
</comment>
<reference evidence="12" key="1">
    <citation type="submission" date="2025-08" db="UniProtKB">
        <authorList>
            <consortium name="Ensembl"/>
        </authorList>
    </citation>
    <scope>IDENTIFICATION</scope>
</reference>
<protein>
    <recommendedName>
        <fullName evidence="8">trypsin</fullName>
        <ecNumber evidence="8">3.4.21.4</ecNumber>
    </recommendedName>
</protein>
<dbReference type="PROSITE" id="PS50240">
    <property type="entry name" value="TRYPSIN_DOM"/>
    <property type="match status" value="1"/>
</dbReference>
<dbReference type="Ensembl" id="ENSGMOT00000032912.1">
    <property type="protein sequence ID" value="ENSGMOP00000043238.1"/>
    <property type="gene ID" value="ENSGMOG00000022529.1"/>
</dbReference>
<keyword evidence="2 9" id="KW-0645">Protease</keyword>
<keyword evidence="13" id="KW-1185">Reference proteome</keyword>
<keyword evidence="10" id="KW-0732">Signal</keyword>
<evidence type="ECO:0000256" key="5">
    <source>
        <dbReference type="ARBA" id="ARBA00023157"/>
    </source>
</evidence>
<feature type="signal peptide" evidence="10">
    <location>
        <begin position="1"/>
        <end position="20"/>
    </location>
</feature>
<keyword evidence="5" id="KW-1015">Disulfide bond</keyword>
<dbReference type="InterPro" id="IPR018114">
    <property type="entry name" value="TRYPSIN_HIS"/>
</dbReference>
<feature type="domain" description="Peptidase S1" evidence="11">
    <location>
        <begin position="28"/>
        <end position="263"/>
    </location>
</feature>
<dbReference type="GO" id="GO:0005615">
    <property type="term" value="C:extracellular space"/>
    <property type="evidence" value="ECO:0007669"/>
    <property type="project" value="TreeGrafter"/>
</dbReference>
<dbReference type="PROSITE" id="PS00134">
    <property type="entry name" value="TRYPSIN_HIS"/>
    <property type="match status" value="1"/>
</dbReference>
<evidence type="ECO:0000256" key="4">
    <source>
        <dbReference type="ARBA" id="ARBA00022825"/>
    </source>
</evidence>
<evidence type="ECO:0000313" key="12">
    <source>
        <dbReference type="Ensembl" id="ENSGMOP00000043238.1"/>
    </source>
</evidence>
<dbReference type="SMART" id="SM00020">
    <property type="entry name" value="Tryp_SPc"/>
    <property type="match status" value="1"/>
</dbReference>
<dbReference type="FunFam" id="2.40.10.10:FF:000002">
    <property type="entry name" value="Transmembrane protease serine"/>
    <property type="match status" value="1"/>
</dbReference>
<dbReference type="InterPro" id="IPR001314">
    <property type="entry name" value="Peptidase_S1A"/>
</dbReference>
<dbReference type="InterPro" id="IPR050127">
    <property type="entry name" value="Serine_Proteases_S1"/>
</dbReference>
<dbReference type="InterPro" id="IPR043504">
    <property type="entry name" value="Peptidase_S1_PA_chymotrypsin"/>
</dbReference>
<gene>
    <name evidence="12" type="primary">LOC115554061</name>
</gene>
<proteinExistence type="inferred from homology"/>
<dbReference type="PRINTS" id="PR00722">
    <property type="entry name" value="CHYMOTRYPSIN"/>
</dbReference>
<evidence type="ECO:0000256" key="9">
    <source>
        <dbReference type="RuleBase" id="RU363034"/>
    </source>
</evidence>
<comment type="similarity">
    <text evidence="6">Belongs to the peptidase S1 family. CLIP subfamily.</text>
</comment>
<dbReference type="Proteomes" id="UP000694546">
    <property type="component" value="Chromosome 11"/>
</dbReference>
<evidence type="ECO:0000256" key="8">
    <source>
        <dbReference type="ARBA" id="ARBA00038868"/>
    </source>
</evidence>
<dbReference type="InterPro" id="IPR033116">
    <property type="entry name" value="TRYPSIN_SER"/>
</dbReference>
<keyword evidence="3 9" id="KW-0378">Hydrolase</keyword>
<dbReference type="SUPFAM" id="SSF50494">
    <property type="entry name" value="Trypsin-like serine proteases"/>
    <property type="match status" value="1"/>
</dbReference>
<dbReference type="Pfam" id="PF00089">
    <property type="entry name" value="Trypsin"/>
    <property type="match status" value="1"/>
</dbReference>
<evidence type="ECO:0000256" key="7">
    <source>
        <dbReference type="ARBA" id="ARBA00036320"/>
    </source>
</evidence>
<evidence type="ECO:0000256" key="6">
    <source>
        <dbReference type="ARBA" id="ARBA00024195"/>
    </source>
</evidence>
<comment type="subcellular location">
    <subcellularLocation>
        <location evidence="1">Secreted</location>
        <location evidence="1">Extracellular space</location>
    </subcellularLocation>
</comment>
<evidence type="ECO:0000256" key="1">
    <source>
        <dbReference type="ARBA" id="ARBA00004239"/>
    </source>
</evidence>
<dbReference type="GO" id="GO:0004252">
    <property type="term" value="F:serine-type endopeptidase activity"/>
    <property type="evidence" value="ECO:0007669"/>
    <property type="project" value="UniProtKB-EC"/>
</dbReference>
<dbReference type="EC" id="3.4.21.4" evidence="8"/>
<evidence type="ECO:0000256" key="10">
    <source>
        <dbReference type="SAM" id="SignalP"/>
    </source>
</evidence>
<dbReference type="InterPro" id="IPR001254">
    <property type="entry name" value="Trypsin_dom"/>
</dbReference>
<dbReference type="InterPro" id="IPR009003">
    <property type="entry name" value="Peptidase_S1_PA"/>
</dbReference>
<feature type="chain" id="PRO_5034372990" description="trypsin" evidence="10">
    <location>
        <begin position="21"/>
        <end position="274"/>
    </location>
</feature>
<evidence type="ECO:0000313" key="13">
    <source>
        <dbReference type="Proteomes" id="UP000694546"/>
    </source>
</evidence>
<accession>A0A8C5B9U5</accession>
<evidence type="ECO:0000256" key="3">
    <source>
        <dbReference type="ARBA" id="ARBA00022801"/>
    </source>
</evidence>
<reference evidence="12" key="2">
    <citation type="submission" date="2025-09" db="UniProtKB">
        <authorList>
            <consortium name="Ensembl"/>
        </authorList>
    </citation>
    <scope>IDENTIFICATION</scope>
</reference>
<dbReference type="PANTHER" id="PTHR24264">
    <property type="entry name" value="TRYPSIN-RELATED"/>
    <property type="match status" value="1"/>
</dbReference>
<dbReference type="GeneTree" id="ENSGT00940000163484"/>
<dbReference type="AlphaFoldDB" id="A0A8C5B9U5"/>
<dbReference type="PANTHER" id="PTHR24264:SF75">
    <property type="entry name" value="TRYPSIN"/>
    <property type="match status" value="1"/>
</dbReference>
<sequence>MARSLLALAKTLCFVLHVQSCTCGEAEIIGGKKVKAHSLPHMALLYNSEEEPRCGGTLLSSTWVLTAAHCFKYKIDTVRLGVVTIKNSKTDGFVQARKVARQYQHPCYNADTNIHDLWLLKLSQAVEETTAIKYLPLANTISDPKEGTICMVAGWGLVKVDIKEMSDDLMSADVTVIKRETCNLTKYNNTGYTITSDMVCAGTVEENQVVRDTCQGDSGGPLMCNGEQVGITSFGIGCANRTKPGVYAFLSKQHIDWINGKIKNESYSEECATQ</sequence>
<organism evidence="12 13">
    <name type="scientific">Gadus morhua</name>
    <name type="common">Atlantic cod</name>
    <dbReference type="NCBI Taxonomy" id="8049"/>
    <lineage>
        <taxon>Eukaryota</taxon>
        <taxon>Metazoa</taxon>
        <taxon>Chordata</taxon>
        <taxon>Craniata</taxon>
        <taxon>Vertebrata</taxon>
        <taxon>Euteleostomi</taxon>
        <taxon>Actinopterygii</taxon>
        <taxon>Neopterygii</taxon>
        <taxon>Teleostei</taxon>
        <taxon>Neoteleostei</taxon>
        <taxon>Acanthomorphata</taxon>
        <taxon>Zeiogadaria</taxon>
        <taxon>Gadariae</taxon>
        <taxon>Gadiformes</taxon>
        <taxon>Gadoidei</taxon>
        <taxon>Gadidae</taxon>
        <taxon>Gadus</taxon>
    </lineage>
</organism>
<name>A0A8C5B9U5_GADMO</name>
<dbReference type="PROSITE" id="PS00135">
    <property type="entry name" value="TRYPSIN_SER"/>
    <property type="match status" value="1"/>
</dbReference>
<dbReference type="GO" id="GO:0006508">
    <property type="term" value="P:proteolysis"/>
    <property type="evidence" value="ECO:0007669"/>
    <property type="project" value="UniProtKB-KW"/>
</dbReference>